<evidence type="ECO:0000313" key="3">
    <source>
        <dbReference type="Proteomes" id="UP000440367"/>
    </source>
</evidence>
<name>A0A6A4AB66_9STRA</name>
<protein>
    <submittedName>
        <fullName evidence="2">Uncharacterized protein</fullName>
    </submittedName>
</protein>
<dbReference type="AlphaFoldDB" id="A0A6A4AB66"/>
<dbReference type="Proteomes" id="UP000488956">
    <property type="component" value="Unassembled WGS sequence"/>
</dbReference>
<dbReference type="EMBL" id="QXFX01000101">
    <property type="protein sequence ID" value="KAE9132101.1"/>
    <property type="molecule type" value="Genomic_DNA"/>
</dbReference>
<evidence type="ECO:0000313" key="1">
    <source>
        <dbReference type="EMBL" id="KAE9132101.1"/>
    </source>
</evidence>
<evidence type="ECO:0000313" key="4">
    <source>
        <dbReference type="Proteomes" id="UP000488956"/>
    </source>
</evidence>
<dbReference type="Proteomes" id="UP000440367">
    <property type="component" value="Unassembled WGS sequence"/>
</dbReference>
<gene>
    <name evidence="2" type="ORF">PF002_g3301</name>
    <name evidence="1" type="ORF">PF010_g3311</name>
</gene>
<sequence>MREEGDGHDDANAAKKIELHGWQDVPLAGSQTALLSATPLAAW</sequence>
<comment type="caution">
    <text evidence="2">The sequence shown here is derived from an EMBL/GenBank/DDBJ whole genome shotgun (WGS) entry which is preliminary data.</text>
</comment>
<organism evidence="2 3">
    <name type="scientific">Phytophthora fragariae</name>
    <dbReference type="NCBI Taxonomy" id="53985"/>
    <lineage>
        <taxon>Eukaryota</taxon>
        <taxon>Sar</taxon>
        <taxon>Stramenopiles</taxon>
        <taxon>Oomycota</taxon>
        <taxon>Peronosporomycetes</taxon>
        <taxon>Peronosporales</taxon>
        <taxon>Peronosporaceae</taxon>
        <taxon>Phytophthora</taxon>
    </lineage>
</organism>
<dbReference type="EMBL" id="QXGD01000092">
    <property type="protein sequence ID" value="KAE9253490.1"/>
    <property type="molecule type" value="Genomic_DNA"/>
</dbReference>
<reference evidence="2 3" key="1">
    <citation type="submission" date="2018-08" db="EMBL/GenBank/DDBJ databases">
        <title>Genomic investigation of the strawberry pathogen Phytophthora fragariae indicates pathogenicity is determined by transcriptional variation in three key races.</title>
        <authorList>
            <person name="Adams T.M."/>
            <person name="Armitage A.D."/>
            <person name="Sobczyk M.K."/>
            <person name="Bates H.J."/>
            <person name="Dunwell J.M."/>
            <person name="Nellist C.F."/>
            <person name="Harrison R.J."/>
        </authorList>
    </citation>
    <scope>NUCLEOTIDE SEQUENCE [LARGE SCALE GENOMIC DNA]</scope>
    <source>
        <strain evidence="2 3">BC-1</strain>
        <strain evidence="1 4">ONT-3</strain>
    </source>
</reference>
<evidence type="ECO:0000313" key="2">
    <source>
        <dbReference type="EMBL" id="KAE9253490.1"/>
    </source>
</evidence>
<accession>A0A6A4AB66</accession>
<proteinExistence type="predicted"/>